<keyword evidence="3" id="KW-1185">Reference proteome</keyword>
<name>A0A9Q1AA34_SALPP</name>
<keyword evidence="1" id="KW-1133">Transmembrane helix</keyword>
<dbReference type="InterPro" id="IPR045501">
    <property type="entry name" value="DUF6490"/>
</dbReference>
<dbReference type="PANTHER" id="PTHR46610:SF20">
    <property type="entry name" value="OS05G0181300 PROTEIN"/>
    <property type="match status" value="1"/>
</dbReference>
<feature type="transmembrane region" description="Helical" evidence="1">
    <location>
        <begin position="28"/>
        <end position="49"/>
    </location>
</feature>
<reference evidence="2" key="1">
    <citation type="submission" date="2022-11" db="EMBL/GenBank/DDBJ databases">
        <authorList>
            <person name="Hyden B.L."/>
            <person name="Feng K."/>
            <person name="Yates T."/>
            <person name="Jawdy S."/>
            <person name="Smart L.B."/>
            <person name="Muchero W."/>
        </authorList>
    </citation>
    <scope>NUCLEOTIDE SEQUENCE</scope>
    <source>
        <tissue evidence="2">Shoot tip</tissue>
    </source>
</reference>
<gene>
    <name evidence="2" type="ORF">OIU79_024062</name>
</gene>
<evidence type="ECO:0000313" key="3">
    <source>
        <dbReference type="Proteomes" id="UP001151532"/>
    </source>
</evidence>
<dbReference type="PANTHER" id="PTHR46610">
    <property type="entry name" value="OS05G0181300 PROTEIN"/>
    <property type="match status" value="1"/>
</dbReference>
<organism evidence="2 3">
    <name type="scientific">Salix purpurea</name>
    <name type="common">Purple osier willow</name>
    <dbReference type="NCBI Taxonomy" id="77065"/>
    <lineage>
        <taxon>Eukaryota</taxon>
        <taxon>Viridiplantae</taxon>
        <taxon>Streptophyta</taxon>
        <taxon>Embryophyta</taxon>
        <taxon>Tracheophyta</taxon>
        <taxon>Spermatophyta</taxon>
        <taxon>Magnoliopsida</taxon>
        <taxon>eudicotyledons</taxon>
        <taxon>Gunneridae</taxon>
        <taxon>Pentapetalae</taxon>
        <taxon>rosids</taxon>
        <taxon>fabids</taxon>
        <taxon>Malpighiales</taxon>
        <taxon>Salicaceae</taxon>
        <taxon>Saliceae</taxon>
        <taxon>Salix</taxon>
    </lineage>
</organism>
<sequence>MSPDHCSIENPASPGRNRRSICSESLRFTHAIAYFHLTFNTIGTVYSAYTNNDIPMVAFIVFVYFGYFTVDHCLIVFNRLPSDEESPRKVLLRATIWSLTSAILFGFAYQFSTFMSPVVVLTMYGIATASSAILFYVHFIYDARRGCYYKSFEILSSTGSTDRDDFDPDHDIRTLEKV</sequence>
<dbReference type="OrthoDB" id="1740076at2759"/>
<evidence type="ECO:0000256" key="1">
    <source>
        <dbReference type="SAM" id="Phobius"/>
    </source>
</evidence>
<dbReference type="EMBL" id="JAPFFK010000005">
    <property type="protein sequence ID" value="KAJ6763436.1"/>
    <property type="molecule type" value="Genomic_DNA"/>
</dbReference>
<feature type="transmembrane region" description="Helical" evidence="1">
    <location>
        <begin position="55"/>
        <end position="78"/>
    </location>
</feature>
<evidence type="ECO:0000313" key="2">
    <source>
        <dbReference type="EMBL" id="KAJ6763436.1"/>
    </source>
</evidence>
<keyword evidence="1" id="KW-0472">Membrane</keyword>
<dbReference type="Proteomes" id="UP001151532">
    <property type="component" value="Chromosome 13"/>
</dbReference>
<proteinExistence type="predicted"/>
<feature type="transmembrane region" description="Helical" evidence="1">
    <location>
        <begin position="118"/>
        <end position="141"/>
    </location>
</feature>
<dbReference type="AlphaFoldDB" id="A0A9Q1AA34"/>
<reference evidence="2" key="2">
    <citation type="journal article" date="2023" name="Int. J. Mol. Sci.">
        <title>De Novo Assembly and Annotation of 11 Diverse Shrub Willow (Salix) Genomes Reveals Novel Gene Organization in Sex-Linked Regions.</title>
        <authorList>
            <person name="Hyden B."/>
            <person name="Feng K."/>
            <person name="Yates T.B."/>
            <person name="Jawdy S."/>
            <person name="Cereghino C."/>
            <person name="Smart L.B."/>
            <person name="Muchero W."/>
        </authorList>
    </citation>
    <scope>NUCLEOTIDE SEQUENCE</scope>
    <source>
        <tissue evidence="2">Shoot tip</tissue>
    </source>
</reference>
<keyword evidence="1" id="KW-0812">Transmembrane</keyword>
<protein>
    <submittedName>
        <fullName evidence="2">Uncharacterized protein</fullName>
    </submittedName>
</protein>
<comment type="caution">
    <text evidence="2">The sequence shown here is derived from an EMBL/GenBank/DDBJ whole genome shotgun (WGS) entry which is preliminary data.</text>
</comment>
<feature type="transmembrane region" description="Helical" evidence="1">
    <location>
        <begin position="90"/>
        <end position="112"/>
    </location>
</feature>
<accession>A0A9Q1AA34</accession>